<dbReference type="GO" id="GO:0008270">
    <property type="term" value="F:zinc ion binding"/>
    <property type="evidence" value="ECO:0007669"/>
    <property type="project" value="UniProtKB-KW"/>
</dbReference>
<dbReference type="Pfam" id="PF01363">
    <property type="entry name" value="FYVE"/>
    <property type="match status" value="1"/>
</dbReference>
<evidence type="ECO:0000259" key="7">
    <source>
        <dbReference type="PROSITE" id="PS50848"/>
    </source>
</evidence>
<evidence type="ECO:0000256" key="4">
    <source>
        <dbReference type="PROSITE-ProRule" id="PRU00091"/>
    </source>
</evidence>
<dbReference type="InterPro" id="IPR002913">
    <property type="entry name" value="START_lipid-bd_dom"/>
</dbReference>
<dbReference type="Gene3D" id="3.30.530.20">
    <property type="match status" value="2"/>
</dbReference>
<evidence type="ECO:0000256" key="1">
    <source>
        <dbReference type="ARBA" id="ARBA00022723"/>
    </source>
</evidence>
<evidence type="ECO:0000256" key="5">
    <source>
        <dbReference type="SAM" id="MobiDB-lite"/>
    </source>
</evidence>
<dbReference type="PANTHER" id="PTHR46121:SF1">
    <property type="entry name" value="STARD3 N-TERMINAL-LIKE PROTEIN"/>
    <property type="match status" value="1"/>
</dbReference>
<evidence type="ECO:0000256" key="2">
    <source>
        <dbReference type="ARBA" id="ARBA00022771"/>
    </source>
</evidence>
<dbReference type="Gene3D" id="3.30.40.10">
    <property type="entry name" value="Zinc/RING finger domain, C3HC4 (zinc finger)"/>
    <property type="match status" value="1"/>
</dbReference>
<proteinExistence type="predicted"/>
<dbReference type="SUPFAM" id="SSF57903">
    <property type="entry name" value="FYVE/PHD zinc finger"/>
    <property type="match status" value="1"/>
</dbReference>
<dbReference type="Pfam" id="PF01852">
    <property type="entry name" value="START"/>
    <property type="match status" value="2"/>
</dbReference>
<dbReference type="PROSITE" id="PS50848">
    <property type="entry name" value="START"/>
    <property type="match status" value="2"/>
</dbReference>
<dbReference type="InterPro" id="IPR017455">
    <property type="entry name" value="Znf_FYVE-rel"/>
</dbReference>
<sequence>MIRFRPKSQWVPDYKRQRCWTCDLPFTLIRRRHHCRLCGEIFCDLCSNDRVVINKSAPARTCKECYENLLRYVSPSDKKNDPGKNGDLHASEEERERRGESKDNPSENLAVLRADGKDRESEETTVRRSSVFKAQRVSSTGSGHAGKMFLGSLPFLAYAVGCLLLSSAYELHPENVRLATVVISILASLPFFWAVSSEFFLSRDSRESLEVSTPEASLLSLPTQEGDEIPEKQEARGSERKSSGSSMPVNLTSEEKEYVEVANRACDKLIREYEADKSNWIEKKNNETCRVTMGKMSGIPYNVFKASALLNCSINRLLNLVYVCSINQSWNPNYKIMRRIKKLGGGVELVYVQTNPIGPISSRDQVSVRCIRRYKGGFVVATASVEIKSIGPVSGIVRAYNPSGGGFVIVPEGKSGLVSRMTNFMVTDIKGWILRSILELTVGSALFKFYTQAIPNALAGEWGLRISQESADKFVESLFSRTGGEPVDHAMDRKRVASESKRKIETKENIPNKAHPLITTQRLEYKELNTEQKEWMKMGDQSMRKLLKEVEGGSGDWKVLKAKEDVTIYCGRVSGINYKIFKADAIIDAPMDRVFYLTFDAEYASKNSDTYNIYERQMFLGDTHEVIYLQTNAIGAISPRDEVQVRTWKRYKGGYALASTTIEWEKFPPARGHVRSHTPYGAGFTLTPVEGEPGKCRMINFFSADIKGWVPRLVIDMTVGGEMFKFFMTDLPAQLEDTKSRTEEEDSAYIRQYFK</sequence>
<dbReference type="GO" id="GO:0031902">
    <property type="term" value="C:late endosome membrane"/>
    <property type="evidence" value="ECO:0007669"/>
    <property type="project" value="TreeGrafter"/>
</dbReference>
<dbReference type="GO" id="GO:0030301">
    <property type="term" value="P:cholesterol transport"/>
    <property type="evidence" value="ECO:0007669"/>
    <property type="project" value="TreeGrafter"/>
</dbReference>
<organism evidence="8">
    <name type="scientific">Amorphochlora amoebiformis</name>
    <dbReference type="NCBI Taxonomy" id="1561963"/>
    <lineage>
        <taxon>Eukaryota</taxon>
        <taxon>Sar</taxon>
        <taxon>Rhizaria</taxon>
        <taxon>Cercozoa</taxon>
        <taxon>Chlorarachniophyceae</taxon>
        <taxon>Amorphochlora</taxon>
    </lineage>
</organism>
<keyword evidence="1" id="KW-0479">Metal-binding</keyword>
<dbReference type="InterPro" id="IPR011011">
    <property type="entry name" value="Znf_FYVE_PHD"/>
</dbReference>
<keyword evidence="3" id="KW-0862">Zinc</keyword>
<feature type="region of interest" description="Disordered" evidence="5">
    <location>
        <begin position="76"/>
        <end position="127"/>
    </location>
</feature>
<dbReference type="GO" id="GO:0005789">
    <property type="term" value="C:endoplasmic reticulum membrane"/>
    <property type="evidence" value="ECO:0007669"/>
    <property type="project" value="TreeGrafter"/>
</dbReference>
<dbReference type="InterPro" id="IPR013083">
    <property type="entry name" value="Znf_RING/FYVE/PHD"/>
</dbReference>
<reference evidence="8" key="1">
    <citation type="submission" date="2021-01" db="EMBL/GenBank/DDBJ databases">
        <authorList>
            <person name="Corre E."/>
            <person name="Pelletier E."/>
            <person name="Niang G."/>
            <person name="Scheremetjew M."/>
            <person name="Finn R."/>
            <person name="Kale V."/>
            <person name="Holt S."/>
            <person name="Cochrane G."/>
            <person name="Meng A."/>
            <person name="Brown T."/>
            <person name="Cohen L."/>
        </authorList>
    </citation>
    <scope>NUCLEOTIDE SEQUENCE</scope>
    <source>
        <strain evidence="8">CCMP2058</strain>
    </source>
</reference>
<dbReference type="EMBL" id="HBEM01000845">
    <property type="protein sequence ID" value="CAD8429157.1"/>
    <property type="molecule type" value="Transcribed_RNA"/>
</dbReference>
<feature type="compositionally biased region" description="Basic and acidic residues" evidence="5">
    <location>
        <begin position="76"/>
        <end position="105"/>
    </location>
</feature>
<evidence type="ECO:0000259" key="6">
    <source>
        <dbReference type="PROSITE" id="PS50178"/>
    </source>
</evidence>
<protein>
    <recommendedName>
        <fullName evidence="9">FYVE-type domain-containing protein</fullName>
    </recommendedName>
</protein>
<dbReference type="GO" id="GO:0099044">
    <property type="term" value="P:vesicle tethering to endoplasmic reticulum"/>
    <property type="evidence" value="ECO:0007669"/>
    <property type="project" value="TreeGrafter"/>
</dbReference>
<dbReference type="GO" id="GO:0015485">
    <property type="term" value="F:cholesterol binding"/>
    <property type="evidence" value="ECO:0007669"/>
    <property type="project" value="TreeGrafter"/>
</dbReference>
<dbReference type="PROSITE" id="PS50178">
    <property type="entry name" value="ZF_FYVE"/>
    <property type="match status" value="1"/>
</dbReference>
<evidence type="ECO:0008006" key="9">
    <source>
        <dbReference type="Google" id="ProtNLM"/>
    </source>
</evidence>
<dbReference type="GO" id="GO:0140284">
    <property type="term" value="C:endoplasmic reticulum-endosome membrane contact site"/>
    <property type="evidence" value="ECO:0007669"/>
    <property type="project" value="TreeGrafter"/>
</dbReference>
<keyword evidence="2 4" id="KW-0863">Zinc-finger</keyword>
<gene>
    <name evidence="8" type="ORF">LAMO00422_LOCUS608</name>
</gene>
<dbReference type="InterPro" id="IPR023393">
    <property type="entry name" value="START-like_dom_sf"/>
</dbReference>
<dbReference type="GO" id="GO:0005765">
    <property type="term" value="C:lysosomal membrane"/>
    <property type="evidence" value="ECO:0007669"/>
    <property type="project" value="TreeGrafter"/>
</dbReference>
<accession>A0A7S0CP81</accession>
<dbReference type="SUPFAM" id="SSF55961">
    <property type="entry name" value="Bet v1-like"/>
    <property type="match status" value="2"/>
</dbReference>
<dbReference type="AlphaFoldDB" id="A0A7S0CP81"/>
<feature type="compositionally biased region" description="Basic and acidic residues" evidence="5">
    <location>
        <begin position="114"/>
        <end position="126"/>
    </location>
</feature>
<dbReference type="InterPro" id="IPR000306">
    <property type="entry name" value="Znf_FYVE"/>
</dbReference>
<feature type="domain" description="START" evidence="7">
    <location>
        <begin position="251"/>
        <end position="452"/>
    </location>
</feature>
<evidence type="ECO:0000313" key="8">
    <source>
        <dbReference type="EMBL" id="CAD8429157.1"/>
    </source>
</evidence>
<feature type="domain" description="FYVE-type" evidence="6">
    <location>
        <begin position="13"/>
        <end position="70"/>
    </location>
</feature>
<dbReference type="SMART" id="SM00234">
    <property type="entry name" value="START"/>
    <property type="match status" value="2"/>
</dbReference>
<feature type="compositionally biased region" description="Polar residues" evidence="5">
    <location>
        <begin position="213"/>
        <end position="223"/>
    </location>
</feature>
<dbReference type="PANTHER" id="PTHR46121">
    <property type="entry name" value="STEROIDOGENIC ACUTE REGULATORY PROTEIN-LIKE"/>
    <property type="match status" value="1"/>
</dbReference>
<name>A0A7S0CP81_9EUKA</name>
<dbReference type="InterPro" id="IPR051869">
    <property type="entry name" value="STARD3"/>
</dbReference>
<feature type="region of interest" description="Disordered" evidence="5">
    <location>
        <begin position="213"/>
        <end position="249"/>
    </location>
</feature>
<feature type="domain" description="START" evidence="7">
    <location>
        <begin position="528"/>
        <end position="727"/>
    </location>
</feature>
<dbReference type="SMART" id="SM00064">
    <property type="entry name" value="FYVE"/>
    <property type="match status" value="1"/>
</dbReference>
<feature type="compositionally biased region" description="Basic and acidic residues" evidence="5">
    <location>
        <begin position="229"/>
        <end position="242"/>
    </location>
</feature>
<evidence type="ECO:0000256" key="3">
    <source>
        <dbReference type="ARBA" id="ARBA00022833"/>
    </source>
</evidence>
<dbReference type="CDD" id="cd00177">
    <property type="entry name" value="START"/>
    <property type="match status" value="1"/>
</dbReference>